<reference evidence="10 11" key="1">
    <citation type="submission" date="2019-04" db="EMBL/GenBank/DDBJ databases">
        <title>Streptomyces sp. nov. Bv016 isolated from bark of Buahinia variegata.</title>
        <authorList>
            <person name="Kanchanasin P."/>
            <person name="Tanasupawat S."/>
            <person name="Yuki M."/>
            <person name="Kudo T."/>
        </authorList>
    </citation>
    <scope>NUCLEOTIDE SEQUENCE [LARGE SCALE GENOMIC DNA]</scope>
    <source>
        <strain evidence="10 11">Bv016</strain>
    </source>
</reference>
<dbReference type="InterPro" id="IPR018929">
    <property type="entry name" value="DUF2510"/>
</dbReference>
<feature type="domain" description="DUF2510" evidence="9">
    <location>
        <begin position="16"/>
        <end position="46"/>
    </location>
</feature>
<dbReference type="Pfam" id="PF06271">
    <property type="entry name" value="RDD"/>
    <property type="match status" value="1"/>
</dbReference>
<dbReference type="GO" id="GO:0005886">
    <property type="term" value="C:plasma membrane"/>
    <property type="evidence" value="ECO:0007669"/>
    <property type="project" value="UniProtKB-SubCell"/>
</dbReference>
<feature type="transmembrane region" description="Helical" evidence="7">
    <location>
        <begin position="327"/>
        <end position="351"/>
    </location>
</feature>
<sequence>MSAPTPAHGDDRPREGYYPDPSIPGYVRYWNGTAWVPGTSRPAPADGEPLTAPSTSGPDTPPVEETGPHFFEEGGSADAPAAQGEAPPDTFLFRRPTPGPAAGSPAGVQRDDGTMTFRRVRAGDAGEGAGAPGQGAQGPTGPTAGAAQGSSGPAGGAARGPVGGPAGFGAAPDAPAAPTARAAVAPPVPGQATPAPQADPRRQSGFPQAAAPSPVLPPQAGGPLAPGPGGGQASWAQQVHQLAGAGEEQPVAPWKPPVEDPFLAAARRQAEARPAGLGKRFAARLIDNVFIGAVTAAAAVPLGVRAVDHTQSKIEAARLSGRTVTVWLLDGTTGVSLALVLGVLLVFGVVYEVLPTARWGRTLGKRLCGIQVRDIEGHQPPSFGAALRRWLVYSVPGVLVIGVIGVLWGLFDRPWRQCWHDKAAHTFVAE</sequence>
<dbReference type="EMBL" id="SRRT01000011">
    <property type="protein sequence ID" value="TGN72422.1"/>
    <property type="molecule type" value="Genomic_DNA"/>
</dbReference>
<dbReference type="Pfam" id="PF10708">
    <property type="entry name" value="DUF2510"/>
    <property type="match status" value="1"/>
</dbReference>
<keyword evidence="11" id="KW-1185">Reference proteome</keyword>
<dbReference type="InterPro" id="IPR010432">
    <property type="entry name" value="RDD"/>
</dbReference>
<evidence type="ECO:0000259" key="8">
    <source>
        <dbReference type="Pfam" id="PF06271"/>
    </source>
</evidence>
<dbReference type="AlphaFoldDB" id="A0A4Z1CU62"/>
<evidence type="ECO:0000256" key="6">
    <source>
        <dbReference type="SAM" id="MobiDB-lite"/>
    </source>
</evidence>
<proteinExistence type="predicted"/>
<dbReference type="GeneID" id="95451734"/>
<evidence type="ECO:0000256" key="5">
    <source>
        <dbReference type="ARBA" id="ARBA00023136"/>
    </source>
</evidence>
<feature type="compositionally biased region" description="Gly residues" evidence="6">
    <location>
        <begin position="125"/>
        <end position="138"/>
    </location>
</feature>
<name>A0A4Z1CU62_9ACTN</name>
<comment type="subcellular location">
    <subcellularLocation>
        <location evidence="1">Cell membrane</location>
        <topology evidence="1">Multi-pass membrane protein</topology>
    </subcellularLocation>
</comment>
<feature type="compositionally biased region" description="Low complexity" evidence="6">
    <location>
        <begin position="139"/>
        <end position="151"/>
    </location>
</feature>
<evidence type="ECO:0000256" key="3">
    <source>
        <dbReference type="ARBA" id="ARBA00022692"/>
    </source>
</evidence>
<feature type="compositionally biased region" description="Gly residues" evidence="6">
    <location>
        <begin position="152"/>
        <end position="167"/>
    </location>
</feature>
<evidence type="ECO:0000256" key="2">
    <source>
        <dbReference type="ARBA" id="ARBA00022475"/>
    </source>
</evidence>
<evidence type="ECO:0000256" key="1">
    <source>
        <dbReference type="ARBA" id="ARBA00004651"/>
    </source>
</evidence>
<evidence type="ECO:0000256" key="4">
    <source>
        <dbReference type="ARBA" id="ARBA00022989"/>
    </source>
</evidence>
<feature type="transmembrane region" description="Helical" evidence="7">
    <location>
        <begin position="390"/>
        <end position="411"/>
    </location>
</feature>
<evidence type="ECO:0000259" key="9">
    <source>
        <dbReference type="Pfam" id="PF10708"/>
    </source>
</evidence>
<dbReference type="PANTHER" id="PTHR36115:SF4">
    <property type="entry name" value="MEMBRANE PROTEIN"/>
    <property type="match status" value="1"/>
</dbReference>
<evidence type="ECO:0000256" key="7">
    <source>
        <dbReference type="SAM" id="Phobius"/>
    </source>
</evidence>
<protein>
    <submittedName>
        <fullName evidence="10">RDD family protein</fullName>
    </submittedName>
</protein>
<dbReference type="InterPro" id="IPR051791">
    <property type="entry name" value="Pra-immunoreactive"/>
</dbReference>
<accession>A0A4Z1CU62</accession>
<feature type="compositionally biased region" description="Low complexity" evidence="6">
    <location>
        <begin position="168"/>
        <end position="198"/>
    </location>
</feature>
<dbReference type="RefSeq" id="WP_135788747.1">
    <property type="nucleotide sequence ID" value="NZ_SRRT01000011.1"/>
</dbReference>
<evidence type="ECO:0000313" key="10">
    <source>
        <dbReference type="EMBL" id="TGN72422.1"/>
    </source>
</evidence>
<dbReference type="Proteomes" id="UP000298159">
    <property type="component" value="Unassembled WGS sequence"/>
</dbReference>
<dbReference type="PANTHER" id="PTHR36115">
    <property type="entry name" value="PROLINE-RICH ANTIGEN HOMOLOG-RELATED"/>
    <property type="match status" value="1"/>
</dbReference>
<organism evidence="10 11">
    <name type="scientific">Streptomyces bauhiniae</name>
    <dbReference type="NCBI Taxonomy" id="2340725"/>
    <lineage>
        <taxon>Bacteria</taxon>
        <taxon>Bacillati</taxon>
        <taxon>Actinomycetota</taxon>
        <taxon>Actinomycetes</taxon>
        <taxon>Kitasatosporales</taxon>
        <taxon>Streptomycetaceae</taxon>
        <taxon>Streptomyces</taxon>
    </lineage>
</organism>
<feature type="domain" description="RDD" evidence="8">
    <location>
        <begin position="275"/>
        <end position="424"/>
    </location>
</feature>
<gene>
    <name evidence="10" type="ORF">E5083_29595</name>
</gene>
<feature type="transmembrane region" description="Helical" evidence="7">
    <location>
        <begin position="289"/>
        <end position="307"/>
    </location>
</feature>
<feature type="region of interest" description="Disordered" evidence="6">
    <location>
        <begin position="1"/>
        <end position="237"/>
    </location>
</feature>
<keyword evidence="3 7" id="KW-0812">Transmembrane</keyword>
<keyword evidence="5 7" id="KW-0472">Membrane</keyword>
<evidence type="ECO:0000313" key="11">
    <source>
        <dbReference type="Proteomes" id="UP000298159"/>
    </source>
</evidence>
<keyword evidence="4 7" id="KW-1133">Transmembrane helix</keyword>
<keyword evidence="2" id="KW-1003">Cell membrane</keyword>
<comment type="caution">
    <text evidence="10">The sequence shown here is derived from an EMBL/GenBank/DDBJ whole genome shotgun (WGS) entry which is preliminary data.</text>
</comment>
<feature type="compositionally biased region" description="Basic and acidic residues" evidence="6">
    <location>
        <begin position="8"/>
        <end position="17"/>
    </location>
</feature>